<keyword evidence="2" id="KW-0121">Carboxypeptidase</keyword>
<dbReference type="Gene3D" id="3.30.1380.10">
    <property type="match status" value="1"/>
</dbReference>
<gene>
    <name evidence="2" type="ORF">AB1E22_01265</name>
</gene>
<keyword evidence="2" id="KW-0645">Protease</keyword>
<feature type="domain" description="Peptidase M15A C-terminal" evidence="1">
    <location>
        <begin position="7"/>
        <end position="108"/>
    </location>
</feature>
<dbReference type="GO" id="GO:0004180">
    <property type="term" value="F:carboxypeptidase activity"/>
    <property type="evidence" value="ECO:0007669"/>
    <property type="project" value="UniProtKB-KW"/>
</dbReference>
<name>A0ABV3NPA0_9ENTR</name>
<evidence type="ECO:0000313" key="2">
    <source>
        <dbReference type="EMBL" id="MEW7311359.1"/>
    </source>
</evidence>
<evidence type="ECO:0000259" key="1">
    <source>
        <dbReference type="Pfam" id="PF08291"/>
    </source>
</evidence>
<keyword evidence="2" id="KW-0378">Hydrolase</keyword>
<reference evidence="2 3" key="1">
    <citation type="submission" date="2024-07" db="EMBL/GenBank/DDBJ databases">
        <authorList>
            <person name="Wang L."/>
        </authorList>
    </citation>
    <scope>NUCLEOTIDE SEQUENCE [LARGE SCALE GENOMIC DNA]</scope>
    <source>
        <strain evidence="2 3">WL359</strain>
    </source>
</reference>
<evidence type="ECO:0000313" key="3">
    <source>
        <dbReference type="Proteomes" id="UP001555342"/>
    </source>
</evidence>
<accession>A0ABV3NPA0</accession>
<sequence>MKALSPHFFRHEFSCPCGCGFSDVSIELVAILEGVRQYFERPVFIKKGCSCTHYNKICADEYASQHLLGTAADFIVDTIEPDKVADYLEAKYAQQYGIGRSNTYTHIDVRAAAVRWWE</sequence>
<dbReference type="RefSeq" id="WP_367593712.1">
    <property type="nucleotide sequence ID" value="NZ_JBFMVT010000002.1"/>
</dbReference>
<dbReference type="EMBL" id="JBFMVT010000002">
    <property type="protein sequence ID" value="MEW7311359.1"/>
    <property type="molecule type" value="Genomic_DNA"/>
</dbReference>
<organism evidence="2 3">
    <name type="scientific">Buttiauxella gaviniae</name>
    <dbReference type="NCBI Taxonomy" id="82990"/>
    <lineage>
        <taxon>Bacteria</taxon>
        <taxon>Pseudomonadati</taxon>
        <taxon>Pseudomonadota</taxon>
        <taxon>Gammaproteobacteria</taxon>
        <taxon>Enterobacterales</taxon>
        <taxon>Enterobacteriaceae</taxon>
        <taxon>Buttiauxella</taxon>
    </lineage>
</organism>
<dbReference type="InterPro" id="IPR009045">
    <property type="entry name" value="Zn_M74/Hedgehog-like"/>
</dbReference>
<keyword evidence="3" id="KW-1185">Reference proteome</keyword>
<dbReference type="SUPFAM" id="SSF55166">
    <property type="entry name" value="Hedgehog/DD-peptidase"/>
    <property type="match status" value="1"/>
</dbReference>
<dbReference type="Proteomes" id="UP001555342">
    <property type="component" value="Unassembled WGS sequence"/>
</dbReference>
<protein>
    <submittedName>
        <fullName evidence="2">D-Ala-D-Ala carboxypeptidase family metallohydrolase</fullName>
    </submittedName>
</protein>
<dbReference type="Pfam" id="PF08291">
    <property type="entry name" value="Peptidase_M15_3"/>
    <property type="match status" value="1"/>
</dbReference>
<comment type="caution">
    <text evidence="2">The sequence shown here is derived from an EMBL/GenBank/DDBJ whole genome shotgun (WGS) entry which is preliminary data.</text>
</comment>
<proteinExistence type="predicted"/>
<dbReference type="InterPro" id="IPR013230">
    <property type="entry name" value="Peptidase_M15A_C"/>
</dbReference>